<reference evidence="1" key="1">
    <citation type="journal article" date="2019" name="bioRxiv">
        <title>The Genome of the Zebra Mussel, Dreissena polymorpha: A Resource for Invasive Species Research.</title>
        <authorList>
            <person name="McCartney M.A."/>
            <person name="Auch B."/>
            <person name="Kono T."/>
            <person name="Mallez S."/>
            <person name="Zhang Y."/>
            <person name="Obille A."/>
            <person name="Becker A."/>
            <person name="Abrahante J.E."/>
            <person name="Garbe J."/>
            <person name="Badalamenti J.P."/>
            <person name="Herman A."/>
            <person name="Mangelson H."/>
            <person name="Liachko I."/>
            <person name="Sullivan S."/>
            <person name="Sone E.D."/>
            <person name="Koren S."/>
            <person name="Silverstein K.A.T."/>
            <person name="Beckman K.B."/>
            <person name="Gohl D.M."/>
        </authorList>
    </citation>
    <scope>NUCLEOTIDE SEQUENCE</scope>
    <source>
        <strain evidence="1">Duluth1</strain>
        <tissue evidence="1">Whole animal</tissue>
    </source>
</reference>
<accession>A0A9D4S1I0</accession>
<dbReference type="Proteomes" id="UP000828390">
    <property type="component" value="Unassembled WGS sequence"/>
</dbReference>
<reference evidence="1" key="2">
    <citation type="submission" date="2020-11" db="EMBL/GenBank/DDBJ databases">
        <authorList>
            <person name="McCartney M.A."/>
            <person name="Auch B."/>
            <person name="Kono T."/>
            <person name="Mallez S."/>
            <person name="Becker A."/>
            <person name="Gohl D.M."/>
            <person name="Silverstein K.A.T."/>
            <person name="Koren S."/>
            <person name="Bechman K.B."/>
            <person name="Herman A."/>
            <person name="Abrahante J.E."/>
            <person name="Garbe J."/>
        </authorList>
    </citation>
    <scope>NUCLEOTIDE SEQUENCE</scope>
    <source>
        <strain evidence="1">Duluth1</strain>
        <tissue evidence="1">Whole animal</tissue>
    </source>
</reference>
<name>A0A9D4S1I0_DREPO</name>
<gene>
    <name evidence="1" type="ORF">DPMN_012562</name>
</gene>
<protein>
    <submittedName>
        <fullName evidence="1">Uncharacterized protein</fullName>
    </submittedName>
</protein>
<dbReference type="AlphaFoldDB" id="A0A9D4S1I0"/>
<organism evidence="1 2">
    <name type="scientific">Dreissena polymorpha</name>
    <name type="common">Zebra mussel</name>
    <name type="synonym">Mytilus polymorpha</name>
    <dbReference type="NCBI Taxonomy" id="45954"/>
    <lineage>
        <taxon>Eukaryota</taxon>
        <taxon>Metazoa</taxon>
        <taxon>Spiralia</taxon>
        <taxon>Lophotrochozoa</taxon>
        <taxon>Mollusca</taxon>
        <taxon>Bivalvia</taxon>
        <taxon>Autobranchia</taxon>
        <taxon>Heteroconchia</taxon>
        <taxon>Euheterodonta</taxon>
        <taxon>Imparidentia</taxon>
        <taxon>Neoheterodontei</taxon>
        <taxon>Myida</taxon>
        <taxon>Dreissenoidea</taxon>
        <taxon>Dreissenidae</taxon>
        <taxon>Dreissena</taxon>
    </lineage>
</organism>
<keyword evidence="2" id="KW-1185">Reference proteome</keyword>
<evidence type="ECO:0000313" key="2">
    <source>
        <dbReference type="Proteomes" id="UP000828390"/>
    </source>
</evidence>
<comment type="caution">
    <text evidence="1">The sequence shown here is derived from an EMBL/GenBank/DDBJ whole genome shotgun (WGS) entry which is preliminary data.</text>
</comment>
<sequence length="88" mass="10109">MLSCQNPVEQKALTKMVMAFYQKLMYVTEARLTMAARSLTDYIENKLKSALEFDPETGQPYLALEDKVTNSHLCIFFGRCFESVKIFA</sequence>
<proteinExistence type="predicted"/>
<dbReference type="EMBL" id="JAIWYP010000001">
    <property type="protein sequence ID" value="KAH3888526.1"/>
    <property type="molecule type" value="Genomic_DNA"/>
</dbReference>
<evidence type="ECO:0000313" key="1">
    <source>
        <dbReference type="EMBL" id="KAH3888526.1"/>
    </source>
</evidence>